<dbReference type="InterPro" id="IPR029006">
    <property type="entry name" value="ADF-H/Gelsolin-like_dom_sf"/>
</dbReference>
<comment type="similarity">
    <text evidence="1">Belongs to the actin-binding proteins ADF family.</text>
</comment>
<organism evidence="5 6">
    <name type="scientific">Lucilia cuprina</name>
    <name type="common">Green bottle fly</name>
    <name type="synonym">Australian sheep blowfly</name>
    <dbReference type="NCBI Taxonomy" id="7375"/>
    <lineage>
        <taxon>Eukaryota</taxon>
        <taxon>Metazoa</taxon>
        <taxon>Ecdysozoa</taxon>
        <taxon>Arthropoda</taxon>
        <taxon>Hexapoda</taxon>
        <taxon>Insecta</taxon>
        <taxon>Pterygota</taxon>
        <taxon>Neoptera</taxon>
        <taxon>Endopterygota</taxon>
        <taxon>Diptera</taxon>
        <taxon>Brachycera</taxon>
        <taxon>Muscomorpha</taxon>
        <taxon>Oestroidea</taxon>
        <taxon>Calliphoridae</taxon>
        <taxon>Luciliinae</taxon>
        <taxon>Lucilia</taxon>
    </lineage>
</organism>
<accession>A0A0L0CBY5</accession>
<dbReference type="InterPro" id="IPR002108">
    <property type="entry name" value="ADF-H"/>
</dbReference>
<dbReference type="InterPro" id="IPR017904">
    <property type="entry name" value="ADF/Cofilin"/>
</dbReference>
<evidence type="ECO:0000313" key="5">
    <source>
        <dbReference type="EMBL" id="KNC29765.1"/>
    </source>
</evidence>
<name>A0A0L0CBY5_LUCCU</name>
<reference evidence="5 6" key="1">
    <citation type="journal article" date="2015" name="Nat. Commun.">
        <title>Lucilia cuprina genome unlocks parasitic fly biology to underpin future interventions.</title>
        <authorList>
            <person name="Anstead C.A."/>
            <person name="Korhonen P.K."/>
            <person name="Young N.D."/>
            <person name="Hall R.S."/>
            <person name="Jex A.R."/>
            <person name="Murali S.C."/>
            <person name="Hughes D.S."/>
            <person name="Lee S.F."/>
            <person name="Perry T."/>
            <person name="Stroehlein A.J."/>
            <person name="Ansell B.R."/>
            <person name="Breugelmans B."/>
            <person name="Hofmann A."/>
            <person name="Qu J."/>
            <person name="Dugan S."/>
            <person name="Lee S.L."/>
            <person name="Chao H."/>
            <person name="Dinh H."/>
            <person name="Han Y."/>
            <person name="Doddapaneni H.V."/>
            <person name="Worley K.C."/>
            <person name="Muzny D.M."/>
            <person name="Ioannidis P."/>
            <person name="Waterhouse R.M."/>
            <person name="Zdobnov E.M."/>
            <person name="James P.J."/>
            <person name="Bagnall N.H."/>
            <person name="Kotze A.C."/>
            <person name="Gibbs R.A."/>
            <person name="Richards S."/>
            <person name="Batterham P."/>
            <person name="Gasser R.B."/>
        </authorList>
    </citation>
    <scope>NUCLEOTIDE SEQUENCE [LARGE SCALE GENOMIC DNA]</scope>
    <source>
        <strain evidence="5 6">LS</strain>
        <tissue evidence="5">Full body</tissue>
    </source>
</reference>
<comment type="caution">
    <text evidence="5">The sequence shown here is derived from an EMBL/GenBank/DDBJ whole genome shotgun (WGS) entry which is preliminary data.</text>
</comment>
<dbReference type="STRING" id="7375.A0A0L0CBY5"/>
<evidence type="ECO:0000256" key="2">
    <source>
        <dbReference type="ARBA" id="ARBA00023203"/>
    </source>
</evidence>
<evidence type="ECO:0000256" key="3">
    <source>
        <dbReference type="SAM" id="MobiDB-lite"/>
    </source>
</evidence>
<evidence type="ECO:0000259" key="4">
    <source>
        <dbReference type="PROSITE" id="PS51263"/>
    </source>
</evidence>
<dbReference type="GO" id="GO:0030042">
    <property type="term" value="P:actin filament depolymerization"/>
    <property type="evidence" value="ECO:0007669"/>
    <property type="project" value="InterPro"/>
</dbReference>
<gene>
    <name evidence="5" type="ORF">FF38_00984</name>
</gene>
<proteinExistence type="inferred from homology"/>
<keyword evidence="6" id="KW-1185">Reference proteome</keyword>
<protein>
    <recommendedName>
        <fullName evidence="4">ADF-H domain-containing protein</fullName>
    </recommendedName>
</protein>
<evidence type="ECO:0000256" key="1">
    <source>
        <dbReference type="ARBA" id="ARBA00006844"/>
    </source>
</evidence>
<dbReference type="Pfam" id="PF16413">
    <property type="entry name" value="Mlh1_C"/>
    <property type="match status" value="1"/>
</dbReference>
<dbReference type="Proteomes" id="UP000037069">
    <property type="component" value="Unassembled WGS sequence"/>
</dbReference>
<dbReference type="GO" id="GO:0003779">
    <property type="term" value="F:actin binding"/>
    <property type="evidence" value="ECO:0007669"/>
    <property type="project" value="UniProtKB-KW"/>
</dbReference>
<dbReference type="Pfam" id="PF00241">
    <property type="entry name" value="Cofilin_ADF"/>
    <property type="match status" value="1"/>
</dbReference>
<feature type="region of interest" description="Disordered" evidence="3">
    <location>
        <begin position="20"/>
        <end position="71"/>
    </location>
</feature>
<feature type="domain" description="ADF-H" evidence="4">
    <location>
        <begin position="209"/>
        <end position="289"/>
    </location>
</feature>
<feature type="non-terminal residue" evidence="5">
    <location>
        <position position="1"/>
    </location>
</feature>
<feature type="non-terminal residue" evidence="5">
    <location>
        <position position="289"/>
    </location>
</feature>
<dbReference type="Gene3D" id="3.40.20.10">
    <property type="entry name" value="Severin"/>
    <property type="match status" value="1"/>
</dbReference>
<keyword evidence="2" id="KW-0009">Actin-binding</keyword>
<dbReference type="EMBL" id="JRES01000633">
    <property type="protein sequence ID" value="KNC29765.1"/>
    <property type="molecule type" value="Genomic_DNA"/>
</dbReference>
<dbReference type="AlphaFoldDB" id="A0A0L0CBY5"/>
<dbReference type="InterPro" id="IPR032189">
    <property type="entry name" value="Mlh1_C"/>
</dbReference>
<dbReference type="GO" id="GO:0015629">
    <property type="term" value="C:actin cytoskeleton"/>
    <property type="evidence" value="ECO:0007669"/>
    <property type="project" value="InterPro"/>
</dbReference>
<dbReference type="PANTHER" id="PTHR11913">
    <property type="entry name" value="COFILIN-RELATED"/>
    <property type="match status" value="1"/>
</dbReference>
<dbReference type="SUPFAM" id="SSF55753">
    <property type="entry name" value="Actin depolymerizing proteins"/>
    <property type="match status" value="1"/>
</dbReference>
<dbReference type="PROSITE" id="PS51263">
    <property type="entry name" value="ADF_H"/>
    <property type="match status" value="1"/>
</dbReference>
<evidence type="ECO:0000313" key="6">
    <source>
        <dbReference type="Proteomes" id="UP000037069"/>
    </source>
</evidence>
<sequence>SDTSFNSGLSTKFNKPRYEYNLVRTDPQQQKLTSFVEPSRTDPSKVSPQKAAPRILPDISADTSSEPELPNRTRLDQVRNLELSSVVELLNEIKRNANARLLDMISKHTFVGVVDFHRGLAAIQKDVQLYLVEYQNMCSELFYQLTLTNFGNFGTIHLGKGLKISELLEMPEEEIASSCFRFDEMLKDYFRIKLEERDDGCNQQHNNMSSGIGVHDDSLKAFNELKLGGGKKDSPNYVIYRISDDKTQIIVEQKGRAASYDEFIELLPENECRYACYDFDYTLPGGAGK</sequence>